<keyword evidence="1" id="KW-0812">Transmembrane</keyword>
<dbReference type="Pfam" id="PF12822">
    <property type="entry name" value="ECF_trnsprt"/>
    <property type="match status" value="1"/>
</dbReference>
<sequence>MQTATPKRRLQTRQLTMVGLLSGISILLSVTPLGFIPIPPISPTIMHIPVIIGALIEGPLVGALIGAIFGLTSMIRAFTTPTVTSFIFWNPLISVGVRILIGVVSGYLYRALKNRKSGIAVSAFLGSMTNTVGVLGLAYLIYFEAFAKALGFTREAATLGLLSIAATNGIPEAVLSVLISVPVVLAYKKIKK</sequence>
<evidence type="ECO:0000313" key="3">
    <source>
        <dbReference type="Proteomes" id="UP000675379"/>
    </source>
</evidence>
<reference evidence="2" key="1">
    <citation type="submission" date="2021-04" db="EMBL/GenBank/DDBJ databases">
        <title>Proteiniclasticum sedimins sp. nov., an obligate anaerobic bacterium isolated from anaerobic sludge.</title>
        <authorList>
            <person name="Liu J."/>
        </authorList>
    </citation>
    <scope>NUCLEOTIDE SEQUENCE</scope>
    <source>
        <strain evidence="2">BAD-10</strain>
    </source>
</reference>
<name>A0A941HP50_9CLOT</name>
<keyword evidence="1" id="KW-0472">Membrane</keyword>
<keyword evidence="1" id="KW-1133">Transmembrane helix</keyword>
<organism evidence="2 3">
    <name type="scientific">Proteiniclasticum sediminis</name>
    <dbReference type="NCBI Taxonomy" id="2804028"/>
    <lineage>
        <taxon>Bacteria</taxon>
        <taxon>Bacillati</taxon>
        <taxon>Bacillota</taxon>
        <taxon>Clostridia</taxon>
        <taxon>Eubacteriales</taxon>
        <taxon>Clostridiaceae</taxon>
        <taxon>Proteiniclasticum</taxon>
    </lineage>
</organism>
<dbReference type="RefSeq" id="WP_211799246.1">
    <property type="nucleotide sequence ID" value="NZ_JAGSCS010000001.1"/>
</dbReference>
<dbReference type="GO" id="GO:0022857">
    <property type="term" value="F:transmembrane transporter activity"/>
    <property type="evidence" value="ECO:0007669"/>
    <property type="project" value="InterPro"/>
</dbReference>
<keyword evidence="3" id="KW-1185">Reference proteome</keyword>
<dbReference type="AlphaFoldDB" id="A0A941HP50"/>
<gene>
    <name evidence="2" type="ORF">KCG48_00050</name>
</gene>
<protein>
    <submittedName>
        <fullName evidence="2">ECF transporter S component</fullName>
    </submittedName>
</protein>
<dbReference type="Proteomes" id="UP000675379">
    <property type="component" value="Unassembled WGS sequence"/>
</dbReference>
<dbReference type="EMBL" id="JAGSCS010000001">
    <property type="protein sequence ID" value="MBR0574720.1"/>
    <property type="molecule type" value="Genomic_DNA"/>
</dbReference>
<proteinExistence type="predicted"/>
<dbReference type="InterPro" id="IPR024529">
    <property type="entry name" value="ECF_trnsprt_substrate-spec"/>
</dbReference>
<comment type="caution">
    <text evidence="2">The sequence shown here is derived from an EMBL/GenBank/DDBJ whole genome shotgun (WGS) entry which is preliminary data.</text>
</comment>
<accession>A0A941HP50</accession>
<feature type="transmembrane region" description="Helical" evidence="1">
    <location>
        <begin position="50"/>
        <end position="75"/>
    </location>
</feature>
<feature type="transmembrane region" description="Helical" evidence="1">
    <location>
        <begin position="162"/>
        <end position="187"/>
    </location>
</feature>
<dbReference type="Gene3D" id="1.10.1760.20">
    <property type="match status" value="1"/>
</dbReference>
<evidence type="ECO:0000256" key="1">
    <source>
        <dbReference type="SAM" id="Phobius"/>
    </source>
</evidence>
<feature type="transmembrane region" description="Helical" evidence="1">
    <location>
        <begin position="121"/>
        <end position="142"/>
    </location>
</feature>
<evidence type="ECO:0000313" key="2">
    <source>
        <dbReference type="EMBL" id="MBR0574720.1"/>
    </source>
</evidence>
<feature type="transmembrane region" description="Helical" evidence="1">
    <location>
        <begin position="87"/>
        <end position="109"/>
    </location>
</feature>
<feature type="transmembrane region" description="Helical" evidence="1">
    <location>
        <begin position="15"/>
        <end position="38"/>
    </location>
</feature>